<evidence type="ECO:0000313" key="3">
    <source>
        <dbReference type="EMBL" id="RLN03680.1"/>
    </source>
</evidence>
<dbReference type="Pfam" id="PF01565">
    <property type="entry name" value="FAD_binding_4"/>
    <property type="match status" value="1"/>
</dbReference>
<protein>
    <recommendedName>
        <fullName evidence="2">FAD-binding PCMH-type domain-containing protein</fullName>
    </recommendedName>
</protein>
<dbReference type="InterPro" id="IPR016167">
    <property type="entry name" value="FAD-bd_PCMH_sub1"/>
</dbReference>
<dbReference type="AlphaFoldDB" id="A0A3L6RGP9"/>
<keyword evidence="4" id="KW-1185">Reference proteome</keyword>
<dbReference type="GO" id="GO:0016491">
    <property type="term" value="F:oxidoreductase activity"/>
    <property type="evidence" value="ECO:0007669"/>
    <property type="project" value="UniProtKB-ARBA"/>
</dbReference>
<dbReference type="InterPro" id="IPR006094">
    <property type="entry name" value="Oxid_FAD_bind_N"/>
</dbReference>
<dbReference type="PANTHER" id="PTHR32448">
    <property type="entry name" value="OS08G0158400 PROTEIN"/>
    <property type="match status" value="1"/>
</dbReference>
<proteinExistence type="predicted"/>
<dbReference type="SUPFAM" id="SSF56176">
    <property type="entry name" value="FAD-binding/transporter-associated domain-like"/>
    <property type="match status" value="1"/>
</dbReference>
<name>A0A3L6RGP9_PANMI</name>
<comment type="caution">
    <text evidence="3">The sequence shown here is derived from an EMBL/GenBank/DDBJ whole genome shotgun (WGS) entry which is preliminary data.</text>
</comment>
<gene>
    <name evidence="3" type="ORF">C2845_PM13G03690</name>
</gene>
<dbReference type="Proteomes" id="UP000275267">
    <property type="component" value="Unassembled WGS sequence"/>
</dbReference>
<evidence type="ECO:0000313" key="4">
    <source>
        <dbReference type="Proteomes" id="UP000275267"/>
    </source>
</evidence>
<dbReference type="InterPro" id="IPR036318">
    <property type="entry name" value="FAD-bd_PCMH-like_sf"/>
</dbReference>
<evidence type="ECO:0000259" key="2">
    <source>
        <dbReference type="PROSITE" id="PS51387"/>
    </source>
</evidence>
<dbReference type="Gene3D" id="3.30.465.10">
    <property type="match status" value="1"/>
</dbReference>
<dbReference type="InterPro" id="IPR016169">
    <property type="entry name" value="FAD-bd_PCMH_sub2"/>
</dbReference>
<dbReference type="PROSITE" id="PS51387">
    <property type="entry name" value="FAD_PCMH"/>
    <property type="match status" value="1"/>
</dbReference>
<evidence type="ECO:0000256" key="1">
    <source>
        <dbReference type="ARBA" id="ARBA00001974"/>
    </source>
</evidence>
<dbReference type="Gene3D" id="3.30.43.10">
    <property type="entry name" value="Uridine Diphospho-n-acetylenolpyruvylglucosamine Reductase, domain 2"/>
    <property type="match status" value="1"/>
</dbReference>
<comment type="cofactor">
    <cofactor evidence="1">
        <name>FAD</name>
        <dbReference type="ChEBI" id="CHEBI:57692"/>
    </cofactor>
</comment>
<sequence>MVYKIQSYAALLNSSISNLRFTLPGVGRPVAVVFPGSWDGLRAAVLCARGAWLAVRVRSGGRSYEGLSYTTENHGPFAVIDLASLNRVRVDRGSATAWAEADATLGELYNAAGRSSRSLAFPGGTLLDRRAGRHHLRRRVRALGAEARARR</sequence>
<organism evidence="3 4">
    <name type="scientific">Panicum miliaceum</name>
    <name type="common">Proso millet</name>
    <name type="synonym">Broomcorn millet</name>
    <dbReference type="NCBI Taxonomy" id="4540"/>
    <lineage>
        <taxon>Eukaryota</taxon>
        <taxon>Viridiplantae</taxon>
        <taxon>Streptophyta</taxon>
        <taxon>Embryophyta</taxon>
        <taxon>Tracheophyta</taxon>
        <taxon>Spermatophyta</taxon>
        <taxon>Magnoliopsida</taxon>
        <taxon>Liliopsida</taxon>
        <taxon>Poales</taxon>
        <taxon>Poaceae</taxon>
        <taxon>PACMAD clade</taxon>
        <taxon>Panicoideae</taxon>
        <taxon>Panicodae</taxon>
        <taxon>Paniceae</taxon>
        <taxon>Panicinae</taxon>
        <taxon>Panicum</taxon>
        <taxon>Panicum sect. Panicum</taxon>
    </lineage>
</organism>
<dbReference type="EMBL" id="PQIB02000008">
    <property type="protein sequence ID" value="RLN03680.1"/>
    <property type="molecule type" value="Genomic_DNA"/>
</dbReference>
<accession>A0A3L6RGP9</accession>
<dbReference type="OrthoDB" id="407275at2759"/>
<dbReference type="InterPro" id="IPR016166">
    <property type="entry name" value="FAD-bd_PCMH"/>
</dbReference>
<dbReference type="STRING" id="4540.A0A3L6RGP9"/>
<reference evidence="4" key="1">
    <citation type="journal article" date="2019" name="Nat. Commun.">
        <title>The genome of broomcorn millet.</title>
        <authorList>
            <person name="Zou C."/>
            <person name="Miki D."/>
            <person name="Li D."/>
            <person name="Tang Q."/>
            <person name="Xiao L."/>
            <person name="Rajput S."/>
            <person name="Deng P."/>
            <person name="Jia W."/>
            <person name="Huang R."/>
            <person name="Zhang M."/>
            <person name="Sun Y."/>
            <person name="Hu J."/>
            <person name="Fu X."/>
            <person name="Schnable P.S."/>
            <person name="Li F."/>
            <person name="Zhang H."/>
            <person name="Feng B."/>
            <person name="Zhu X."/>
            <person name="Liu R."/>
            <person name="Schnable J.C."/>
            <person name="Zhu J.-K."/>
            <person name="Zhang H."/>
        </authorList>
    </citation>
    <scope>NUCLEOTIDE SEQUENCE [LARGE SCALE GENOMIC DNA]</scope>
</reference>
<feature type="domain" description="FAD-binding PCMH-type" evidence="2">
    <location>
        <begin position="25"/>
        <end position="151"/>
    </location>
</feature>
<dbReference type="GO" id="GO:0071949">
    <property type="term" value="F:FAD binding"/>
    <property type="evidence" value="ECO:0007669"/>
    <property type="project" value="InterPro"/>
</dbReference>